<evidence type="ECO:0000259" key="2">
    <source>
        <dbReference type="SMART" id="SM00382"/>
    </source>
</evidence>
<feature type="compositionally biased region" description="Pro residues" evidence="1">
    <location>
        <begin position="512"/>
        <end position="526"/>
    </location>
</feature>
<feature type="compositionally biased region" description="Low complexity" evidence="1">
    <location>
        <begin position="565"/>
        <end position="584"/>
    </location>
</feature>
<dbReference type="Proteomes" id="UP001059745">
    <property type="component" value="Chromosome 2"/>
</dbReference>
<evidence type="ECO:0000313" key="3">
    <source>
        <dbReference type="EMBL" id="UWX72928.1"/>
    </source>
</evidence>
<dbReference type="InterPro" id="IPR050168">
    <property type="entry name" value="AAA_ATPase_domain"/>
</dbReference>
<keyword evidence="3" id="KW-0067">ATP-binding</keyword>
<organism evidence="3 4">
    <name type="scientific">Burkholderia gladioli</name>
    <name type="common">Pseudomonas marginata</name>
    <name type="synonym">Phytomonas marginata</name>
    <dbReference type="NCBI Taxonomy" id="28095"/>
    <lineage>
        <taxon>Bacteria</taxon>
        <taxon>Pseudomonadati</taxon>
        <taxon>Pseudomonadota</taxon>
        <taxon>Betaproteobacteria</taxon>
        <taxon>Burkholderiales</taxon>
        <taxon>Burkholderiaceae</taxon>
        <taxon>Burkholderia</taxon>
    </lineage>
</organism>
<dbReference type="RefSeq" id="WP_105852671.1">
    <property type="nucleotide sequence ID" value="NZ_CADEVX010000002.1"/>
</dbReference>
<protein>
    <submittedName>
        <fullName evidence="3">ATP-binding protein</fullName>
    </submittedName>
</protein>
<accession>A0AB38TZR1</accession>
<dbReference type="SMART" id="SM00382">
    <property type="entry name" value="AAA"/>
    <property type="match status" value="1"/>
</dbReference>
<name>A0AB38TZR1_BURGA</name>
<feature type="region of interest" description="Disordered" evidence="1">
    <location>
        <begin position="477"/>
        <end position="584"/>
    </location>
</feature>
<gene>
    <name evidence="3" type="ORF">NYZ96_31475</name>
</gene>
<dbReference type="SUPFAM" id="SSF52540">
    <property type="entry name" value="P-loop containing nucleoside triphosphate hydrolases"/>
    <property type="match status" value="1"/>
</dbReference>
<proteinExistence type="predicted"/>
<dbReference type="PANTHER" id="PTHR23077">
    <property type="entry name" value="AAA-FAMILY ATPASE"/>
    <property type="match status" value="1"/>
</dbReference>
<dbReference type="InterPro" id="IPR003593">
    <property type="entry name" value="AAA+_ATPase"/>
</dbReference>
<evidence type="ECO:0000256" key="1">
    <source>
        <dbReference type="SAM" id="MobiDB-lite"/>
    </source>
</evidence>
<keyword evidence="3" id="KW-0547">Nucleotide-binding</keyword>
<dbReference type="EMBL" id="CP104215">
    <property type="protein sequence ID" value="UWX72928.1"/>
    <property type="molecule type" value="Genomic_DNA"/>
</dbReference>
<dbReference type="AlphaFoldDB" id="A0AB38TZR1"/>
<dbReference type="Gene3D" id="3.40.50.300">
    <property type="entry name" value="P-loop containing nucleotide triphosphate hydrolases"/>
    <property type="match status" value="1"/>
</dbReference>
<dbReference type="Pfam" id="PF00004">
    <property type="entry name" value="AAA"/>
    <property type="match status" value="1"/>
</dbReference>
<dbReference type="PANTHER" id="PTHR23077:SF198">
    <property type="entry name" value="ATP-DEPENDENT ZINC METALLOPROTEASE FTSH"/>
    <property type="match status" value="1"/>
</dbReference>
<feature type="compositionally biased region" description="Low complexity" evidence="1">
    <location>
        <begin position="536"/>
        <end position="557"/>
    </location>
</feature>
<reference evidence="3" key="1">
    <citation type="submission" date="2022-09" db="EMBL/GenBank/DDBJ databases">
        <title>Genomic of Burkholderia gladioli.</title>
        <authorList>
            <person name="Wu H."/>
        </authorList>
    </citation>
    <scope>NUCLEOTIDE SEQUENCE</scope>
    <source>
        <strain evidence="3">ZN-S4</strain>
    </source>
</reference>
<feature type="region of interest" description="Disordered" evidence="1">
    <location>
        <begin position="37"/>
        <end position="71"/>
    </location>
</feature>
<dbReference type="InterPro" id="IPR027417">
    <property type="entry name" value="P-loop_NTPase"/>
</dbReference>
<dbReference type="GO" id="GO:0016887">
    <property type="term" value="F:ATP hydrolysis activity"/>
    <property type="evidence" value="ECO:0007669"/>
    <property type="project" value="InterPro"/>
</dbReference>
<dbReference type="InterPro" id="IPR003959">
    <property type="entry name" value="ATPase_AAA_core"/>
</dbReference>
<dbReference type="InterPro" id="IPR054472">
    <property type="entry name" value="WHD"/>
</dbReference>
<feature type="compositionally biased region" description="Low complexity" evidence="1">
    <location>
        <begin position="491"/>
        <end position="511"/>
    </location>
</feature>
<dbReference type="GO" id="GO:0005524">
    <property type="term" value="F:ATP binding"/>
    <property type="evidence" value="ECO:0007669"/>
    <property type="project" value="UniProtKB-KW"/>
</dbReference>
<dbReference type="Pfam" id="PF22977">
    <property type="entry name" value="WHD"/>
    <property type="match status" value="1"/>
</dbReference>
<sequence length="886" mass="95276">MPAVDEAPYADNAALLDALRELGDILIERALLRRQLDGSEGSEGSEGSDDTSVPAAGPGRTAEAQPEAAPGASERLQALALRAEPRHAERARLTRQLAGLDASVAQRWRRHAARASASVRAAIFLPWMHVCLLFHLDTRDEALLLCALLPELDPRYAAILQALAGPEAEAEAAPPEPGAAHVPLASLARLAGDAEMRADSLLARLAGDAALRVWELVELSTGTRLGTLTGGYRLGAPIAAYLLARAAPQLRLDEPLATIAAGLPLDEQLVDAQALRQLARFAAVAGGDEEAGSYLLHLQGADTECLQRLAAATLARLGMHGALLDGRAIARFDAERQRNRTELAARIKRLGRDALLCNRVLVLTHGQWLTGNQDGTDDLLDALLPLLFDSQRLIVVLNGPARRLADLAHGYQAHRAIAALIRVGSPDTALRARIWRRHLPDFPFRVDEAALAQLVNQYPFNETQIVMALKDAASRKLIDGDDSEPGDDTQRASAASSPAPSQSRPAVASAPPTSPAASIPPAPRRTPAPDGRLPLPARRIGATAAGARATSASTAAPPAAPPGAAPRAPAGTAPGAPSASSAADAANAANAANAIDPDTQRLFDACREQSQRTQLAVAQEVRTRYRFDDIVLPDETRDWLLEVLHYARNRHQVVEGWGFDAKHQASRNLSVLFHGPSGTGKTMAASIIANELNLGLFRIDLASIVSKYIGETEKQLAQLFDQAEAMNVVLFFDEAEGLFAKRTDTRDAHDRYANLQTGYLLQRIETYQGIVILSTNLLQNIDKAFLRRFRFIVEYPFPSEAQRLALWRNAFPAATPLGDDLDFALLAERAPLSGGNINNIAIGAAFLAAAEGTAVGWRHLLQATEREYRKLGKVFVPHEFEWGEDE</sequence>
<evidence type="ECO:0000313" key="4">
    <source>
        <dbReference type="Proteomes" id="UP001059745"/>
    </source>
</evidence>
<dbReference type="CDD" id="cd19481">
    <property type="entry name" value="RecA-like_protease"/>
    <property type="match status" value="1"/>
</dbReference>
<feature type="domain" description="AAA+ ATPase" evidence="2">
    <location>
        <begin position="667"/>
        <end position="799"/>
    </location>
</feature>